<evidence type="ECO:0000313" key="3">
    <source>
        <dbReference type="EMBL" id="GMH52339.1"/>
    </source>
</evidence>
<evidence type="ECO:0000256" key="2">
    <source>
        <dbReference type="SAM" id="Phobius"/>
    </source>
</evidence>
<feature type="compositionally biased region" description="Basic and acidic residues" evidence="1">
    <location>
        <begin position="127"/>
        <end position="147"/>
    </location>
</feature>
<keyword evidence="2" id="KW-1133">Transmembrane helix</keyword>
<proteinExistence type="predicted"/>
<feature type="transmembrane region" description="Helical" evidence="2">
    <location>
        <begin position="45"/>
        <end position="68"/>
    </location>
</feature>
<organism evidence="3 4">
    <name type="scientific">Triparma laevis f. longispina</name>
    <dbReference type="NCBI Taxonomy" id="1714387"/>
    <lineage>
        <taxon>Eukaryota</taxon>
        <taxon>Sar</taxon>
        <taxon>Stramenopiles</taxon>
        <taxon>Ochrophyta</taxon>
        <taxon>Bolidophyceae</taxon>
        <taxon>Parmales</taxon>
        <taxon>Triparmaceae</taxon>
        <taxon>Triparma</taxon>
    </lineage>
</organism>
<keyword evidence="4" id="KW-1185">Reference proteome</keyword>
<protein>
    <recommendedName>
        <fullName evidence="5">Transmembrane protein</fullName>
    </recommendedName>
</protein>
<feature type="region of interest" description="Disordered" evidence="1">
    <location>
        <begin position="125"/>
        <end position="157"/>
    </location>
</feature>
<dbReference type="OrthoDB" id="195690at2759"/>
<evidence type="ECO:0000313" key="4">
    <source>
        <dbReference type="Proteomes" id="UP001165122"/>
    </source>
</evidence>
<dbReference type="EMBL" id="BRXW01000417">
    <property type="protein sequence ID" value="GMH52339.1"/>
    <property type="molecule type" value="Genomic_DNA"/>
</dbReference>
<comment type="caution">
    <text evidence="3">The sequence shown here is derived from an EMBL/GenBank/DDBJ whole genome shotgun (WGS) entry which is preliminary data.</text>
</comment>
<sequence length="157" mass="17515">MLEATMRVFKQKPHTLTFLSCAAAVPAWIKNYGLATIPDVSFCKHFVPWCGVCGGFYSVANVLVGMSVGSGGDDNEGDKKKSGNRSKLLVVVMAAITFAFVIVLSYYAKQELQAQLKELDKEENEEERLSRLSMDGREIKEEEVERNKTRKSITNMV</sequence>
<accession>A0A9W7DQE4</accession>
<keyword evidence="2" id="KW-0812">Transmembrane</keyword>
<dbReference type="Proteomes" id="UP001165122">
    <property type="component" value="Unassembled WGS sequence"/>
</dbReference>
<evidence type="ECO:0008006" key="5">
    <source>
        <dbReference type="Google" id="ProtNLM"/>
    </source>
</evidence>
<dbReference type="AlphaFoldDB" id="A0A9W7DQE4"/>
<feature type="transmembrane region" description="Helical" evidence="2">
    <location>
        <begin position="88"/>
        <end position="108"/>
    </location>
</feature>
<keyword evidence="2" id="KW-0472">Membrane</keyword>
<gene>
    <name evidence="3" type="ORF">TrLO_g4393</name>
</gene>
<evidence type="ECO:0000256" key="1">
    <source>
        <dbReference type="SAM" id="MobiDB-lite"/>
    </source>
</evidence>
<reference evidence="4" key="1">
    <citation type="journal article" date="2023" name="Commun. Biol.">
        <title>Genome analysis of Parmales, the sister group of diatoms, reveals the evolutionary specialization of diatoms from phago-mixotrophs to photoautotrophs.</title>
        <authorList>
            <person name="Ban H."/>
            <person name="Sato S."/>
            <person name="Yoshikawa S."/>
            <person name="Yamada K."/>
            <person name="Nakamura Y."/>
            <person name="Ichinomiya M."/>
            <person name="Sato N."/>
            <person name="Blanc-Mathieu R."/>
            <person name="Endo H."/>
            <person name="Kuwata A."/>
            <person name="Ogata H."/>
        </authorList>
    </citation>
    <scope>NUCLEOTIDE SEQUENCE [LARGE SCALE GENOMIC DNA]</scope>
    <source>
        <strain evidence="4">NIES 3700</strain>
    </source>
</reference>
<name>A0A9W7DQE4_9STRA</name>